<evidence type="ECO:0000313" key="3">
    <source>
        <dbReference type="EMBL" id="OAG27833.1"/>
    </source>
</evidence>
<dbReference type="InterPro" id="IPR025420">
    <property type="entry name" value="DUF4143"/>
</dbReference>
<evidence type="ECO:0000259" key="2">
    <source>
        <dbReference type="Pfam" id="PF13635"/>
    </source>
</evidence>
<sequence length="451" mass="52960">MFLRELELVFVHFLTYTAQNSRILCSMNVKQIIISQKEERDILLTRDYIPRESLTSARNSLKNDLIKVIVGPRRAGKSVFALQMLKDFNFAYLNFDDERLLAIRDYDEILKALKEVYGEAPYLLLDEIQNLEAWELWVSRLQRRGFKVVITGSNSRLLSRELATHLTGRYQSFSLYPFSFREFLTARNFNFDLSMHSRETLGTLLNYLHNYLEIGGYPEVVLGKVDPRGYLRTLVDSVLFKDIVRRYNLRFAKKLSDLALYLLSNASGRFSYTKLKNILSFRSVHTVENYVKYLEEAFVIFVVERFSPKLKERFKSPRKVYAYDTGVVATFKSRLAADYRILMENLVAIELLRRGKEFFYFQAKDGREVDFVMKEGLDSYQLIQVSYDLSDEITRKREFSALIKASRELGVKDLWILSWEDEGKTTYKGLQILVYPLWKWLLQGPISELMP</sequence>
<accession>A0A177E7A1</accession>
<dbReference type="InterPro" id="IPR041682">
    <property type="entry name" value="AAA_14"/>
</dbReference>
<evidence type="ECO:0000313" key="4">
    <source>
        <dbReference type="Proteomes" id="UP000076964"/>
    </source>
</evidence>
<keyword evidence="4" id="KW-1185">Reference proteome</keyword>
<dbReference type="AlphaFoldDB" id="A0A177E7A1"/>
<dbReference type="EMBL" id="LSFI01000018">
    <property type="protein sequence ID" value="OAG27833.1"/>
    <property type="molecule type" value="Genomic_DNA"/>
</dbReference>
<name>A0A177E7A1_9BACT</name>
<dbReference type="SUPFAM" id="SSF52540">
    <property type="entry name" value="P-loop containing nucleoside triphosphate hydrolases"/>
    <property type="match status" value="1"/>
</dbReference>
<gene>
    <name evidence="3" type="ORF">TH606_04690</name>
</gene>
<protein>
    <recommendedName>
        <fullName evidence="5">AAA family ATPase</fullName>
    </recommendedName>
</protein>
<dbReference type="InterPro" id="IPR027417">
    <property type="entry name" value="P-loop_NTPase"/>
</dbReference>
<dbReference type="STRING" id="1795632.TH606_04690"/>
<feature type="domain" description="DUF4143" evidence="2">
    <location>
        <begin position="241"/>
        <end position="387"/>
    </location>
</feature>
<dbReference type="PANTHER" id="PTHR33295">
    <property type="entry name" value="ATPASE"/>
    <property type="match status" value="1"/>
</dbReference>
<dbReference type="Proteomes" id="UP000076964">
    <property type="component" value="Unassembled WGS sequence"/>
</dbReference>
<evidence type="ECO:0000259" key="1">
    <source>
        <dbReference type="Pfam" id="PF13173"/>
    </source>
</evidence>
<dbReference type="OrthoDB" id="9801684at2"/>
<proteinExistence type="predicted"/>
<organism evidence="3 4">
    <name type="scientific">Thermodesulfatator autotrophicus</name>
    <dbReference type="NCBI Taxonomy" id="1795632"/>
    <lineage>
        <taxon>Bacteria</taxon>
        <taxon>Pseudomonadati</taxon>
        <taxon>Thermodesulfobacteriota</taxon>
        <taxon>Thermodesulfobacteria</taxon>
        <taxon>Thermodesulfobacteriales</taxon>
        <taxon>Thermodesulfatatoraceae</taxon>
        <taxon>Thermodesulfatator</taxon>
    </lineage>
</organism>
<reference evidence="3 4" key="1">
    <citation type="submission" date="2016-02" db="EMBL/GenBank/DDBJ databases">
        <title>Draft genome sequence of Thermodesulfatator sp. S606.</title>
        <authorList>
            <person name="Lai Q."/>
            <person name="Cao J."/>
            <person name="Dupont S."/>
            <person name="Shao Z."/>
            <person name="Jebbar M."/>
            <person name="Alain K."/>
        </authorList>
    </citation>
    <scope>NUCLEOTIDE SEQUENCE [LARGE SCALE GENOMIC DNA]</scope>
    <source>
        <strain evidence="3 4">S606</strain>
    </source>
</reference>
<dbReference type="Pfam" id="PF13173">
    <property type="entry name" value="AAA_14"/>
    <property type="match status" value="1"/>
</dbReference>
<comment type="caution">
    <text evidence="3">The sequence shown here is derived from an EMBL/GenBank/DDBJ whole genome shotgun (WGS) entry which is preliminary data.</text>
</comment>
<dbReference type="Pfam" id="PF13635">
    <property type="entry name" value="DUF4143"/>
    <property type="match status" value="1"/>
</dbReference>
<dbReference type="PANTHER" id="PTHR33295:SF18">
    <property type="entry name" value="AAA+ ATPASE DOMAIN-CONTAINING PROTEIN"/>
    <property type="match status" value="1"/>
</dbReference>
<evidence type="ECO:0008006" key="5">
    <source>
        <dbReference type="Google" id="ProtNLM"/>
    </source>
</evidence>
<feature type="domain" description="AAA" evidence="1">
    <location>
        <begin position="65"/>
        <end position="184"/>
    </location>
</feature>